<proteinExistence type="predicted"/>
<dbReference type="KEGG" id="bpip:BPP43_01995"/>
<dbReference type="GeneID" id="56438802"/>
<dbReference type="SUPFAM" id="SSF88659">
    <property type="entry name" value="Sigma3 and sigma4 domains of RNA polymerase sigma factors"/>
    <property type="match status" value="1"/>
</dbReference>
<dbReference type="InterPro" id="IPR036388">
    <property type="entry name" value="WH-like_DNA-bd_sf"/>
</dbReference>
<dbReference type="Gene3D" id="1.10.10.10">
    <property type="entry name" value="Winged helix-like DNA-binding domain superfamily/Winged helix DNA-binding domain"/>
    <property type="match status" value="1"/>
</dbReference>
<accession>A0A3B6VSR8</accession>
<sequence>MCNLCPKYNTCVKLCDEMLKKIRYGKREFKKNRDYCREVVLTDKDLENILYTNSLSYVEYERLSNLVVAILSPKQKQLLKLFSEGKSQVELAKIFNVSQSSISQSLQAIKKEISNQFKMVINC</sequence>
<protein>
    <submittedName>
        <fullName evidence="1">Uncharacterized protein</fullName>
    </submittedName>
</protein>
<organism evidence="1 2">
    <name type="scientific">Brachyspira pilosicoli P43/6/78</name>
    <dbReference type="NCBI Taxonomy" id="1042417"/>
    <lineage>
        <taxon>Bacteria</taxon>
        <taxon>Pseudomonadati</taxon>
        <taxon>Spirochaetota</taxon>
        <taxon>Spirochaetia</taxon>
        <taxon>Brachyspirales</taxon>
        <taxon>Brachyspiraceae</taxon>
        <taxon>Brachyspira</taxon>
    </lineage>
</organism>
<dbReference type="RefSeq" id="WP_013243179.1">
    <property type="nucleotide sequence ID" value="NC_019908.1"/>
</dbReference>
<evidence type="ECO:0000313" key="2">
    <source>
        <dbReference type="Proteomes" id="UP000010793"/>
    </source>
</evidence>
<dbReference type="EMBL" id="CP002873">
    <property type="protein sequence ID" value="AGA65729.1"/>
    <property type="molecule type" value="Genomic_DNA"/>
</dbReference>
<keyword evidence="2" id="KW-1185">Reference proteome</keyword>
<dbReference type="AlphaFoldDB" id="A0A3B6VSR8"/>
<dbReference type="Proteomes" id="UP000010793">
    <property type="component" value="Chromosome"/>
</dbReference>
<dbReference type="InterPro" id="IPR013324">
    <property type="entry name" value="RNA_pol_sigma_r3/r4-like"/>
</dbReference>
<gene>
    <name evidence="1" type="ORF">BPP43_01995</name>
</gene>
<reference evidence="1 2" key="1">
    <citation type="journal article" date="2013" name="Genome Announc.">
        <title>Complete Genome Sequence of the Porcine Strain Brachyspira pilosicoli P43/6/78(T.).</title>
        <authorList>
            <person name="Lin C."/>
            <person name="den Bakker H.C."/>
            <person name="Suzuki H."/>
            <person name="Lefebure T."/>
            <person name="Ponnala L."/>
            <person name="Sun Q."/>
            <person name="Stanhope M.J."/>
            <person name="Wiedmann M."/>
            <person name="Duhamel G.E."/>
        </authorList>
    </citation>
    <scope>NUCLEOTIDE SEQUENCE [LARGE SCALE GENOMIC DNA]</scope>
    <source>
        <strain evidence="1 2">P43/6/78</strain>
    </source>
</reference>
<evidence type="ECO:0000313" key="1">
    <source>
        <dbReference type="EMBL" id="AGA65729.1"/>
    </source>
</evidence>
<name>A0A3B6VSR8_BRAPL</name>